<dbReference type="PANTHER" id="PTHR40866:SF1">
    <property type="entry name" value="BED-TYPE DOMAIN-CONTAINING PROTEIN"/>
    <property type="match status" value="1"/>
</dbReference>
<proteinExistence type="predicted"/>
<sequence>MDLTVTKRMPLSTVEDHTIRKYIQPRPNVDTVQHVEFLAASLELYGRTTDAVTLLVGDNCAVNQCMARIIMCAPLVGCASHRFNLAVRQFLENHEFTLDSIDAVMLRCLTERECRSKLRGVPAKNPENPCKQGGDAHANAASEEMYLFTATVEDDIEAMDDDIKMAINEGS</sequence>
<protein>
    <submittedName>
        <fullName evidence="1">Uncharacterized protein</fullName>
    </submittedName>
</protein>
<accession>A0A418D031</accession>
<dbReference type="AlphaFoldDB" id="A0A418D031"/>
<dbReference type="PANTHER" id="PTHR40866">
    <property type="entry name" value="BED-TYPE DOMAIN-CONTAINING PROTEIN"/>
    <property type="match status" value="1"/>
</dbReference>
<dbReference type="Proteomes" id="UP000285712">
    <property type="component" value="Unassembled WGS sequence"/>
</dbReference>
<reference evidence="1 2" key="1">
    <citation type="submission" date="2018-08" db="EMBL/GenBank/DDBJ databases">
        <title>Aphanomyces genome sequencing and annotation.</title>
        <authorList>
            <person name="Minardi D."/>
            <person name="Oidtmann B."/>
            <person name="Van Der Giezen M."/>
            <person name="Studholme D.J."/>
        </authorList>
    </citation>
    <scope>NUCLEOTIDE SEQUENCE [LARGE SCALE GENOMIC DNA]</scope>
    <source>
        <strain evidence="1 2">Sv</strain>
    </source>
</reference>
<evidence type="ECO:0000313" key="2">
    <source>
        <dbReference type="Proteomes" id="UP000285712"/>
    </source>
</evidence>
<organism evidence="1 2">
    <name type="scientific">Aphanomyces astaci</name>
    <name type="common">Crayfish plague agent</name>
    <dbReference type="NCBI Taxonomy" id="112090"/>
    <lineage>
        <taxon>Eukaryota</taxon>
        <taxon>Sar</taxon>
        <taxon>Stramenopiles</taxon>
        <taxon>Oomycota</taxon>
        <taxon>Saprolegniomycetes</taxon>
        <taxon>Saprolegniales</taxon>
        <taxon>Verrucalvaceae</taxon>
        <taxon>Aphanomyces</taxon>
    </lineage>
</organism>
<name>A0A418D031_APHAT</name>
<comment type="caution">
    <text evidence="1">The sequence shown here is derived from an EMBL/GenBank/DDBJ whole genome shotgun (WGS) entry which is preliminary data.</text>
</comment>
<gene>
    <name evidence="1" type="ORF">DYB35_009131</name>
</gene>
<evidence type="ECO:0000313" key="1">
    <source>
        <dbReference type="EMBL" id="RHY87890.1"/>
    </source>
</evidence>
<dbReference type="EMBL" id="QUTG01004541">
    <property type="protein sequence ID" value="RHY87890.1"/>
    <property type="molecule type" value="Genomic_DNA"/>
</dbReference>